<keyword evidence="2" id="KW-1185">Reference proteome</keyword>
<dbReference type="Proteomes" id="UP001054837">
    <property type="component" value="Unassembled WGS sequence"/>
</dbReference>
<comment type="caution">
    <text evidence="1">The sequence shown here is derived from an EMBL/GenBank/DDBJ whole genome shotgun (WGS) entry which is preliminary data.</text>
</comment>
<reference evidence="1 2" key="1">
    <citation type="submission" date="2021-06" db="EMBL/GenBank/DDBJ databases">
        <title>Caerostris darwini draft genome.</title>
        <authorList>
            <person name="Kono N."/>
            <person name="Arakawa K."/>
        </authorList>
    </citation>
    <scope>NUCLEOTIDE SEQUENCE [LARGE SCALE GENOMIC DNA]</scope>
</reference>
<name>A0AAV4U5V1_9ARAC</name>
<dbReference type="AlphaFoldDB" id="A0AAV4U5V1"/>
<evidence type="ECO:0000313" key="1">
    <source>
        <dbReference type="EMBL" id="GIY53181.1"/>
    </source>
</evidence>
<organism evidence="1 2">
    <name type="scientific">Caerostris darwini</name>
    <dbReference type="NCBI Taxonomy" id="1538125"/>
    <lineage>
        <taxon>Eukaryota</taxon>
        <taxon>Metazoa</taxon>
        <taxon>Ecdysozoa</taxon>
        <taxon>Arthropoda</taxon>
        <taxon>Chelicerata</taxon>
        <taxon>Arachnida</taxon>
        <taxon>Araneae</taxon>
        <taxon>Araneomorphae</taxon>
        <taxon>Entelegynae</taxon>
        <taxon>Araneoidea</taxon>
        <taxon>Araneidae</taxon>
        <taxon>Caerostris</taxon>
    </lineage>
</organism>
<accession>A0AAV4U5V1</accession>
<gene>
    <name evidence="1" type="ORF">CDAR_51191</name>
</gene>
<evidence type="ECO:0000313" key="2">
    <source>
        <dbReference type="Proteomes" id="UP001054837"/>
    </source>
</evidence>
<protein>
    <submittedName>
        <fullName evidence="1">Uncharacterized protein</fullName>
    </submittedName>
</protein>
<proteinExistence type="predicted"/>
<sequence>MHFVYRVFLNQCQRSVHADPINSAISIQQTGNQSTCRTEKSWTTRFKCTKFESRPRINPAAIESLPFHPLTTTCSHKRKTNNTRRASTRDDPVREHVETCLHETPEEEFTLVRPSFCIIDFAFVLLGTTEY</sequence>
<dbReference type="EMBL" id="BPLQ01010742">
    <property type="protein sequence ID" value="GIY53181.1"/>
    <property type="molecule type" value="Genomic_DNA"/>
</dbReference>